<proteinExistence type="predicted"/>
<dbReference type="AlphaFoldDB" id="A0A2P6SE48"/>
<evidence type="ECO:0000313" key="2">
    <source>
        <dbReference type="Proteomes" id="UP000238479"/>
    </source>
</evidence>
<accession>A0A2P6SE48</accession>
<protein>
    <submittedName>
        <fullName evidence="1">Uncharacterized protein</fullName>
    </submittedName>
</protein>
<reference evidence="1 2" key="1">
    <citation type="journal article" date="2018" name="Nat. Genet.">
        <title>The Rosa genome provides new insights in the design of modern roses.</title>
        <authorList>
            <person name="Bendahmane M."/>
        </authorList>
    </citation>
    <scope>NUCLEOTIDE SEQUENCE [LARGE SCALE GENOMIC DNA]</scope>
    <source>
        <strain evidence="2">cv. Old Blush</strain>
    </source>
</reference>
<dbReference type="EMBL" id="PDCK01000039">
    <property type="protein sequence ID" value="PRQ56956.1"/>
    <property type="molecule type" value="Genomic_DNA"/>
</dbReference>
<comment type="caution">
    <text evidence="1">The sequence shown here is derived from an EMBL/GenBank/DDBJ whole genome shotgun (WGS) entry which is preliminary data.</text>
</comment>
<dbReference type="Gramene" id="PRQ56956">
    <property type="protein sequence ID" value="PRQ56956"/>
    <property type="gene ID" value="RchiOBHm_Chr1g0342981"/>
</dbReference>
<gene>
    <name evidence="1" type="ORF">RchiOBHm_Chr1g0342981</name>
</gene>
<name>A0A2P6SE48_ROSCH</name>
<sequence length="94" mass="10561">MSFFDFGHVKPLSSINPLFWDVILTDLHVSICQSCLSKIRSLVFVEIASFWNSELILDIPPPPSFVAITVVGVEPRTGTISFEENMITSIFRCL</sequence>
<keyword evidence="2" id="KW-1185">Reference proteome</keyword>
<evidence type="ECO:0000313" key="1">
    <source>
        <dbReference type="EMBL" id="PRQ56956.1"/>
    </source>
</evidence>
<dbReference type="Proteomes" id="UP000238479">
    <property type="component" value="Chromosome 1"/>
</dbReference>
<organism evidence="1 2">
    <name type="scientific">Rosa chinensis</name>
    <name type="common">China rose</name>
    <dbReference type="NCBI Taxonomy" id="74649"/>
    <lineage>
        <taxon>Eukaryota</taxon>
        <taxon>Viridiplantae</taxon>
        <taxon>Streptophyta</taxon>
        <taxon>Embryophyta</taxon>
        <taxon>Tracheophyta</taxon>
        <taxon>Spermatophyta</taxon>
        <taxon>Magnoliopsida</taxon>
        <taxon>eudicotyledons</taxon>
        <taxon>Gunneridae</taxon>
        <taxon>Pentapetalae</taxon>
        <taxon>rosids</taxon>
        <taxon>fabids</taxon>
        <taxon>Rosales</taxon>
        <taxon>Rosaceae</taxon>
        <taxon>Rosoideae</taxon>
        <taxon>Rosoideae incertae sedis</taxon>
        <taxon>Rosa</taxon>
    </lineage>
</organism>